<evidence type="ECO:0000313" key="3">
    <source>
        <dbReference type="Proteomes" id="UP000481861"/>
    </source>
</evidence>
<organism evidence="2 3">
    <name type="scientific">Massariosphaeria phaeospora</name>
    <dbReference type="NCBI Taxonomy" id="100035"/>
    <lineage>
        <taxon>Eukaryota</taxon>
        <taxon>Fungi</taxon>
        <taxon>Dikarya</taxon>
        <taxon>Ascomycota</taxon>
        <taxon>Pezizomycotina</taxon>
        <taxon>Dothideomycetes</taxon>
        <taxon>Pleosporomycetidae</taxon>
        <taxon>Pleosporales</taxon>
        <taxon>Pleosporales incertae sedis</taxon>
        <taxon>Massariosphaeria</taxon>
    </lineage>
</organism>
<dbReference type="Proteomes" id="UP000481861">
    <property type="component" value="Unassembled WGS sequence"/>
</dbReference>
<dbReference type="OrthoDB" id="3946110at2759"/>
<reference evidence="2 3" key="1">
    <citation type="submission" date="2020-01" db="EMBL/GenBank/DDBJ databases">
        <authorList>
            <consortium name="DOE Joint Genome Institute"/>
            <person name="Haridas S."/>
            <person name="Albert R."/>
            <person name="Binder M."/>
            <person name="Bloem J."/>
            <person name="Labutti K."/>
            <person name="Salamov A."/>
            <person name="Andreopoulos B."/>
            <person name="Baker S.E."/>
            <person name="Barry K."/>
            <person name="Bills G."/>
            <person name="Bluhm B.H."/>
            <person name="Cannon C."/>
            <person name="Castanera R."/>
            <person name="Culley D.E."/>
            <person name="Daum C."/>
            <person name="Ezra D."/>
            <person name="Gonzalez J.B."/>
            <person name="Henrissat B."/>
            <person name="Kuo A."/>
            <person name="Liang C."/>
            <person name="Lipzen A."/>
            <person name="Lutzoni F."/>
            <person name="Magnuson J."/>
            <person name="Mondo S."/>
            <person name="Nolan M."/>
            <person name="Ohm R."/>
            <person name="Pangilinan J."/>
            <person name="Park H.-J.H."/>
            <person name="Ramirez L."/>
            <person name="Alfaro M."/>
            <person name="Sun H."/>
            <person name="Tritt A."/>
            <person name="Yoshinaga Y."/>
            <person name="Zwiers L.-H.L."/>
            <person name="Turgeon B.G."/>
            <person name="Goodwin S.B."/>
            <person name="Spatafora J.W."/>
            <person name="Crous P.W."/>
            <person name="Grigoriev I.V."/>
        </authorList>
    </citation>
    <scope>NUCLEOTIDE SEQUENCE [LARGE SCALE GENOMIC DNA]</scope>
    <source>
        <strain evidence="2 3">CBS 611.86</strain>
    </source>
</reference>
<feature type="compositionally biased region" description="Low complexity" evidence="1">
    <location>
        <begin position="16"/>
        <end position="29"/>
    </location>
</feature>
<dbReference type="PANTHER" id="PTHR42085:SF2">
    <property type="entry name" value="F-BOX DOMAIN-CONTAINING PROTEIN"/>
    <property type="match status" value="1"/>
</dbReference>
<protein>
    <recommendedName>
        <fullName evidence="4">F-box domain-containing protein</fullName>
    </recommendedName>
</protein>
<evidence type="ECO:0000313" key="2">
    <source>
        <dbReference type="EMBL" id="KAF2877064.1"/>
    </source>
</evidence>
<gene>
    <name evidence="2" type="ORF">BDV95DRAFT_643867</name>
</gene>
<feature type="region of interest" description="Disordered" evidence="1">
    <location>
        <begin position="57"/>
        <end position="91"/>
    </location>
</feature>
<dbReference type="EMBL" id="JAADJZ010000002">
    <property type="protein sequence ID" value="KAF2877064.1"/>
    <property type="molecule type" value="Genomic_DNA"/>
</dbReference>
<dbReference type="InterPro" id="IPR038883">
    <property type="entry name" value="AN11006-like"/>
</dbReference>
<dbReference type="AlphaFoldDB" id="A0A7C8MU79"/>
<sequence length="260" mass="29321">MAPQTRSKTRKLSAATTTRPTTQPPSKFLSLPPSLRLSIYTHLLASPRPPPFLIGRCQDHPHTPHNRSPRDFFPGAHHVPRNDRPHRPAQPPITRVRRQLRAEALPLFYSENAFWLIHNEFSPAASDAEEAGASEARPRRNFNAWVAQTPVRMFDVMRRVSLCGYQAWPNRIMIDVDLKDRSIGAVRAYSTYGDELEVYQDWVDSIHAVLAAEGHVNGLTALKAVMAVCDGIWDLQTEHISAPPGLSRARKPQSGPEYDW</sequence>
<proteinExistence type="predicted"/>
<keyword evidence="3" id="KW-1185">Reference proteome</keyword>
<name>A0A7C8MU79_9PLEO</name>
<dbReference type="PANTHER" id="PTHR42085">
    <property type="entry name" value="F-BOX DOMAIN-CONTAINING PROTEIN"/>
    <property type="match status" value="1"/>
</dbReference>
<comment type="caution">
    <text evidence="2">The sequence shown here is derived from an EMBL/GenBank/DDBJ whole genome shotgun (WGS) entry which is preliminary data.</text>
</comment>
<accession>A0A7C8MU79</accession>
<evidence type="ECO:0008006" key="4">
    <source>
        <dbReference type="Google" id="ProtNLM"/>
    </source>
</evidence>
<feature type="region of interest" description="Disordered" evidence="1">
    <location>
        <begin position="1"/>
        <end position="29"/>
    </location>
</feature>
<evidence type="ECO:0000256" key="1">
    <source>
        <dbReference type="SAM" id="MobiDB-lite"/>
    </source>
</evidence>